<dbReference type="Proteomes" id="UP001630127">
    <property type="component" value="Unassembled WGS sequence"/>
</dbReference>
<sequence length="199" mass="22701">MTLEKKYQGQCLYYEMIKLSNSNKALLNDCRDENSNGFDNRNDHDDILKLLPKDPFGMNINDEDDILNLLPKDPFGMNDGGCIEDFELKNRGFEDLNHKVTDESASEDIPCEDDQSASEDFPCEDVLPFTLRELEYIEKAFGGKLPMSLMCCKDGAYEEVLTSLMELGLLDGFINTEDFMGLSYDKYQIPSNNNNVKKE</sequence>
<dbReference type="EMBL" id="JBJUIK010000006">
    <property type="protein sequence ID" value="KAL3526146.1"/>
    <property type="molecule type" value="Genomic_DNA"/>
</dbReference>
<name>A0ABD3A329_9GENT</name>
<gene>
    <name evidence="1" type="ORF">ACH5RR_014518</name>
</gene>
<keyword evidence="2" id="KW-1185">Reference proteome</keyword>
<proteinExistence type="predicted"/>
<evidence type="ECO:0000313" key="1">
    <source>
        <dbReference type="EMBL" id="KAL3526146.1"/>
    </source>
</evidence>
<evidence type="ECO:0000313" key="2">
    <source>
        <dbReference type="Proteomes" id="UP001630127"/>
    </source>
</evidence>
<comment type="caution">
    <text evidence="1">The sequence shown here is derived from an EMBL/GenBank/DDBJ whole genome shotgun (WGS) entry which is preliminary data.</text>
</comment>
<reference evidence="1 2" key="1">
    <citation type="submission" date="2024-11" db="EMBL/GenBank/DDBJ databases">
        <title>A near-complete genome assembly of Cinchona calisaya.</title>
        <authorList>
            <person name="Lian D.C."/>
            <person name="Zhao X.W."/>
            <person name="Wei L."/>
        </authorList>
    </citation>
    <scope>NUCLEOTIDE SEQUENCE [LARGE SCALE GENOMIC DNA]</scope>
    <source>
        <tissue evidence="1">Nenye</tissue>
    </source>
</reference>
<organism evidence="1 2">
    <name type="scientific">Cinchona calisaya</name>
    <dbReference type="NCBI Taxonomy" id="153742"/>
    <lineage>
        <taxon>Eukaryota</taxon>
        <taxon>Viridiplantae</taxon>
        <taxon>Streptophyta</taxon>
        <taxon>Embryophyta</taxon>
        <taxon>Tracheophyta</taxon>
        <taxon>Spermatophyta</taxon>
        <taxon>Magnoliopsida</taxon>
        <taxon>eudicotyledons</taxon>
        <taxon>Gunneridae</taxon>
        <taxon>Pentapetalae</taxon>
        <taxon>asterids</taxon>
        <taxon>lamiids</taxon>
        <taxon>Gentianales</taxon>
        <taxon>Rubiaceae</taxon>
        <taxon>Cinchonoideae</taxon>
        <taxon>Cinchoneae</taxon>
        <taxon>Cinchona</taxon>
    </lineage>
</organism>
<accession>A0ABD3A329</accession>
<protein>
    <submittedName>
        <fullName evidence="1">Uncharacterized protein</fullName>
    </submittedName>
</protein>
<dbReference type="AlphaFoldDB" id="A0ABD3A329"/>